<proteinExistence type="predicted"/>
<gene>
    <name evidence="2" type="ORF">NEOLI_002488</name>
</gene>
<dbReference type="GO" id="GO:0000917">
    <property type="term" value="P:division septum assembly"/>
    <property type="evidence" value="ECO:0007669"/>
    <property type="project" value="TreeGrafter"/>
</dbReference>
<sequence length="388" mass="42740">MPPFMHSSKQHVPPIAIRPPPHLDFCVGHPGVPASRPRLVGTVEIRSPGKILSISHVTIALHRYESIHPPSAASLSSLKREYSIIVGQEVLVFQAPGGHADVVAMDLPFELPFSTSHLDNPPPSVSLANGMCETSYQLVAVLYPSKGSIIKFGMPVKIERFDLLSTWGMYNQPQTKAVDGSDHLITMEVALPKTCIGPGDPLIAYIKLCPNPDWSKSRKIRISKLQSILEEIITFKLEKGEEITRRRKILKDEFDLYDLKLPAAGFIRDISCVFPSQLRLKRSPSGLKMNLTDCSATPSLVGITTQAALFSVEYTITVKAILLRAKDISVTQAITVCPLDRSACLKAMSDIDDAVRQARISENRPKELPQSHIVTMVTNTPGKRILVE</sequence>
<organism evidence="2 3">
    <name type="scientific">Neolecta irregularis (strain DAH-3)</name>
    <dbReference type="NCBI Taxonomy" id="1198029"/>
    <lineage>
        <taxon>Eukaryota</taxon>
        <taxon>Fungi</taxon>
        <taxon>Dikarya</taxon>
        <taxon>Ascomycota</taxon>
        <taxon>Taphrinomycotina</taxon>
        <taxon>Neolectales</taxon>
        <taxon>Neolectaceae</taxon>
        <taxon>Neolecta</taxon>
    </lineage>
</organism>
<feature type="domain" description="Arrestin C-terminal-like" evidence="1">
    <location>
        <begin position="181"/>
        <end position="339"/>
    </location>
</feature>
<dbReference type="GO" id="GO:0000935">
    <property type="term" value="C:division septum"/>
    <property type="evidence" value="ECO:0007669"/>
    <property type="project" value="TreeGrafter"/>
</dbReference>
<evidence type="ECO:0000259" key="1">
    <source>
        <dbReference type="SMART" id="SM01017"/>
    </source>
</evidence>
<dbReference type="PANTHER" id="PTHR36419">
    <property type="entry name" value="ARRESTIN FAMILY PROTEIN 1"/>
    <property type="match status" value="1"/>
</dbReference>
<protein>
    <submittedName>
        <fullName evidence="2">Arrestin family protein 1</fullName>
    </submittedName>
</protein>
<dbReference type="InterPro" id="IPR011022">
    <property type="entry name" value="Arrestin_C-like"/>
</dbReference>
<accession>A0A1U7LRU3</accession>
<dbReference type="OrthoDB" id="4001642at2759"/>
<dbReference type="PANTHER" id="PTHR36419:SF1">
    <property type="entry name" value="RHO1 GEF LOCALIZING PROTEIN 1"/>
    <property type="match status" value="1"/>
</dbReference>
<dbReference type="Proteomes" id="UP000186594">
    <property type="component" value="Unassembled WGS sequence"/>
</dbReference>
<dbReference type="OMA" id="PRIECQL"/>
<evidence type="ECO:0000313" key="3">
    <source>
        <dbReference type="Proteomes" id="UP000186594"/>
    </source>
</evidence>
<dbReference type="InterPro" id="IPR053060">
    <property type="entry name" value="Cytokinesis_Signaling_Reg"/>
</dbReference>
<dbReference type="STRING" id="1198029.A0A1U7LRU3"/>
<keyword evidence="3" id="KW-1185">Reference proteome</keyword>
<dbReference type="AlphaFoldDB" id="A0A1U7LRU3"/>
<reference evidence="2 3" key="1">
    <citation type="submission" date="2016-04" db="EMBL/GenBank/DDBJ databases">
        <title>Evolutionary innovation and constraint leading to complex multicellularity in the Ascomycota.</title>
        <authorList>
            <person name="Cisse O."/>
            <person name="Nguyen A."/>
            <person name="Hewitt D.A."/>
            <person name="Jedd G."/>
            <person name="Stajich J.E."/>
        </authorList>
    </citation>
    <scope>NUCLEOTIDE SEQUENCE [LARGE SCALE GENOMIC DNA]</scope>
    <source>
        <strain evidence="2 3">DAH-3</strain>
    </source>
</reference>
<comment type="caution">
    <text evidence="2">The sequence shown here is derived from an EMBL/GenBank/DDBJ whole genome shotgun (WGS) entry which is preliminary data.</text>
</comment>
<dbReference type="SMART" id="SM01017">
    <property type="entry name" value="Arrestin_C"/>
    <property type="match status" value="1"/>
</dbReference>
<name>A0A1U7LRU3_NEOID</name>
<dbReference type="EMBL" id="LXFE01000418">
    <property type="protein sequence ID" value="OLL25385.1"/>
    <property type="molecule type" value="Genomic_DNA"/>
</dbReference>
<evidence type="ECO:0000313" key="2">
    <source>
        <dbReference type="EMBL" id="OLL25385.1"/>
    </source>
</evidence>